<evidence type="ECO:0008006" key="4">
    <source>
        <dbReference type="Google" id="ProtNLM"/>
    </source>
</evidence>
<dbReference type="InterPro" id="IPR036390">
    <property type="entry name" value="WH_DNA-bd_sf"/>
</dbReference>
<feature type="region of interest" description="Disordered" evidence="1">
    <location>
        <begin position="63"/>
        <end position="87"/>
    </location>
</feature>
<evidence type="ECO:0000256" key="1">
    <source>
        <dbReference type="SAM" id="MobiDB-lite"/>
    </source>
</evidence>
<dbReference type="Proteomes" id="UP000319894">
    <property type="component" value="Unassembled WGS sequence"/>
</dbReference>
<organism evidence="2 3">
    <name type="scientific">Haloglomus irregulare</name>
    <dbReference type="NCBI Taxonomy" id="2234134"/>
    <lineage>
        <taxon>Archaea</taxon>
        <taxon>Methanobacteriati</taxon>
        <taxon>Methanobacteriota</taxon>
        <taxon>Stenosarchaea group</taxon>
        <taxon>Halobacteria</taxon>
        <taxon>Halobacteriales</taxon>
        <taxon>Natronomonadaceae</taxon>
        <taxon>Haloglomus</taxon>
    </lineage>
</organism>
<name>A0A554NCU6_9EURY</name>
<dbReference type="InterPro" id="IPR036388">
    <property type="entry name" value="WH-like_DNA-bd_sf"/>
</dbReference>
<evidence type="ECO:0000313" key="2">
    <source>
        <dbReference type="EMBL" id="TSD15217.1"/>
    </source>
</evidence>
<dbReference type="InParanoid" id="A0A554NCU6"/>
<feature type="compositionally biased region" description="Low complexity" evidence="1">
    <location>
        <begin position="72"/>
        <end position="87"/>
    </location>
</feature>
<dbReference type="EMBL" id="QMDX01000002">
    <property type="protein sequence ID" value="TSD15217.1"/>
    <property type="molecule type" value="Genomic_DNA"/>
</dbReference>
<dbReference type="SUPFAM" id="SSF46785">
    <property type="entry name" value="Winged helix' DNA-binding domain"/>
    <property type="match status" value="1"/>
</dbReference>
<proteinExistence type="predicted"/>
<dbReference type="AlphaFoldDB" id="A0A554NCU6"/>
<evidence type="ECO:0000313" key="3">
    <source>
        <dbReference type="Proteomes" id="UP000319894"/>
    </source>
</evidence>
<dbReference type="Gene3D" id="1.10.10.10">
    <property type="entry name" value="Winged helix-like DNA-binding domain superfamily/Winged helix DNA-binding domain"/>
    <property type="match status" value="1"/>
</dbReference>
<comment type="caution">
    <text evidence="2">The sequence shown here is derived from an EMBL/GenBank/DDBJ whole genome shotgun (WGS) entry which is preliminary data.</text>
</comment>
<protein>
    <recommendedName>
        <fullName evidence="4">DUF2250 domain-containing protein</fullName>
    </recommendedName>
</protein>
<sequence length="87" mass="9514">MPAQSHPADERILEFFGEHPPEYVPTVANRLGIHVRYAEHRVDVLVEKGLLEPVSNEMVYTTTEAGDRTLAEDGAAAPTPAEATTDD</sequence>
<dbReference type="RefSeq" id="WP_144261057.1">
    <property type="nucleotide sequence ID" value="NZ_QMDX01000002.1"/>
</dbReference>
<gene>
    <name evidence="2" type="ORF">DP107_05030</name>
</gene>
<reference evidence="2 3" key="1">
    <citation type="submission" date="2018-06" db="EMBL/GenBank/DDBJ databases">
        <title>Natronomonas sp. F16-60 a new haloarchaeon isolated from a solar saltern of Isla Cristina, Huelva, Spain.</title>
        <authorList>
            <person name="Duran-Viseras A."/>
            <person name="Sanchez-Porro C."/>
            <person name="Ventosa A."/>
        </authorList>
    </citation>
    <scope>NUCLEOTIDE SEQUENCE [LARGE SCALE GENOMIC DNA]</scope>
    <source>
        <strain evidence="2 3">F16-60</strain>
    </source>
</reference>
<dbReference type="OrthoDB" id="285635at2157"/>
<keyword evidence="3" id="KW-1185">Reference proteome</keyword>
<accession>A0A554NCU6</accession>